<feature type="region of interest" description="Disordered" evidence="1">
    <location>
        <begin position="424"/>
        <end position="445"/>
    </location>
</feature>
<gene>
    <name evidence="3" type="ORF">P280DRAFT_540517</name>
</gene>
<dbReference type="PROSITE" id="PS51299">
    <property type="entry name" value="HTH_APSES"/>
    <property type="match status" value="1"/>
</dbReference>
<dbReference type="GO" id="GO:0003677">
    <property type="term" value="F:DNA binding"/>
    <property type="evidence" value="ECO:0007669"/>
    <property type="project" value="InterPro"/>
</dbReference>
<evidence type="ECO:0000256" key="1">
    <source>
        <dbReference type="SAM" id="MobiDB-lite"/>
    </source>
</evidence>
<feature type="compositionally biased region" description="Basic and acidic residues" evidence="1">
    <location>
        <begin position="287"/>
        <end position="309"/>
    </location>
</feature>
<keyword evidence="4" id="KW-1185">Reference proteome</keyword>
<feature type="domain" description="HTH APSES-type" evidence="2">
    <location>
        <begin position="108"/>
        <end position="226"/>
    </location>
</feature>
<evidence type="ECO:0000313" key="4">
    <source>
        <dbReference type="Proteomes" id="UP000799753"/>
    </source>
</evidence>
<dbReference type="Gene3D" id="3.10.260.10">
    <property type="entry name" value="Transcription regulator HTH, APSES-type DNA-binding domain"/>
    <property type="match status" value="1"/>
</dbReference>
<evidence type="ECO:0000259" key="2">
    <source>
        <dbReference type="PROSITE" id="PS51299"/>
    </source>
</evidence>
<dbReference type="SUPFAM" id="SSF54616">
    <property type="entry name" value="DNA-binding domain of Mlu1-box binding protein MBP1"/>
    <property type="match status" value="1"/>
</dbReference>
<dbReference type="GO" id="GO:0000981">
    <property type="term" value="F:DNA-binding transcription factor activity, RNA polymerase II-specific"/>
    <property type="evidence" value="ECO:0007669"/>
    <property type="project" value="UniProtKB-ARBA"/>
</dbReference>
<dbReference type="GO" id="GO:0033309">
    <property type="term" value="C:SBF transcription complex"/>
    <property type="evidence" value="ECO:0007669"/>
    <property type="project" value="TreeGrafter"/>
</dbReference>
<dbReference type="GO" id="GO:0030907">
    <property type="term" value="C:MBF transcription complex"/>
    <property type="evidence" value="ECO:0007669"/>
    <property type="project" value="TreeGrafter"/>
</dbReference>
<proteinExistence type="predicted"/>
<feature type="compositionally biased region" description="Polar residues" evidence="1">
    <location>
        <begin position="322"/>
        <end position="342"/>
    </location>
</feature>
<dbReference type="InterPro" id="IPR003163">
    <property type="entry name" value="Tscrpt_reg_HTH_APSES-type"/>
</dbReference>
<feature type="region of interest" description="Disordered" evidence="1">
    <location>
        <begin position="1"/>
        <end position="44"/>
    </location>
</feature>
<dbReference type="InterPro" id="IPR036887">
    <property type="entry name" value="HTH_APSES_sf"/>
</dbReference>
<sequence length="479" mass="53759">MNIRSLLNPLCGSNTPNDGDRSSESPPPRATAPSSSPYAAPLPKRQKVAKDAPVFSEGTKTVGFVNYPPYEAGNDEHLAAQHKRFRVFPLGEIQKVGVRHIPYNSDKKDFMEKTGRDAFEMFQYVYYVPGEEKEYTVVWDYNVGLVRMTPFFKSLKYTKTVPAKALRENPGLKDISYSITGGALVCQGYWMPYHAAKAISATFCHAIRYALTPVFGPDFPSLCLTPKDPNFGKFVIDPDIVRMCVRETDRFRVEGASYQVPTSLLSTDATIGRGQGLQFSTPPWSPGEERKRELGGERSRTSEESRYSTESDYSSDKYLYSPQVSPRSTTWTSVNRSQSPTSPLVFHSPTFKTPNFTPPSQPSHTHHHHHHRHLPPYHRILPTSVPGGYYEEPLRTKRTHSKVEMSFGENLVRHGDGIDRKMHSQPQTGMSMTDEEVCGKGGDGVHSRKELDAAEIILQLSTADMSLPPTKRLRRGNTD</sequence>
<dbReference type="Proteomes" id="UP000799753">
    <property type="component" value="Unassembled WGS sequence"/>
</dbReference>
<evidence type="ECO:0000313" key="3">
    <source>
        <dbReference type="EMBL" id="KAF2642638.1"/>
    </source>
</evidence>
<protein>
    <recommendedName>
        <fullName evidence="2">HTH APSES-type domain-containing protein</fullName>
    </recommendedName>
</protein>
<feature type="compositionally biased region" description="Basic residues" evidence="1">
    <location>
        <begin position="364"/>
        <end position="376"/>
    </location>
</feature>
<reference evidence="3" key="1">
    <citation type="journal article" date="2020" name="Stud. Mycol.">
        <title>101 Dothideomycetes genomes: a test case for predicting lifestyles and emergence of pathogens.</title>
        <authorList>
            <person name="Haridas S."/>
            <person name="Albert R."/>
            <person name="Binder M."/>
            <person name="Bloem J."/>
            <person name="Labutti K."/>
            <person name="Salamov A."/>
            <person name="Andreopoulos B."/>
            <person name="Baker S."/>
            <person name="Barry K."/>
            <person name="Bills G."/>
            <person name="Bluhm B."/>
            <person name="Cannon C."/>
            <person name="Castanera R."/>
            <person name="Culley D."/>
            <person name="Daum C."/>
            <person name="Ezra D."/>
            <person name="Gonzalez J."/>
            <person name="Henrissat B."/>
            <person name="Kuo A."/>
            <person name="Liang C."/>
            <person name="Lipzen A."/>
            <person name="Lutzoni F."/>
            <person name="Magnuson J."/>
            <person name="Mondo S."/>
            <person name="Nolan M."/>
            <person name="Ohm R."/>
            <person name="Pangilinan J."/>
            <person name="Park H.-J."/>
            <person name="Ramirez L."/>
            <person name="Alfaro M."/>
            <person name="Sun H."/>
            <person name="Tritt A."/>
            <person name="Yoshinaga Y."/>
            <person name="Zwiers L.-H."/>
            <person name="Turgeon B."/>
            <person name="Goodwin S."/>
            <person name="Spatafora J."/>
            <person name="Crous P."/>
            <person name="Grigoriev I."/>
        </authorList>
    </citation>
    <scope>NUCLEOTIDE SEQUENCE</scope>
    <source>
        <strain evidence="3">CBS 473.64</strain>
    </source>
</reference>
<dbReference type="PANTHER" id="PTHR43828">
    <property type="entry name" value="ASPARAGINASE"/>
    <property type="match status" value="1"/>
</dbReference>
<dbReference type="OrthoDB" id="5562739at2759"/>
<feature type="compositionally biased region" description="Low complexity" evidence="1">
    <location>
        <begin position="31"/>
        <end position="43"/>
    </location>
</feature>
<dbReference type="PANTHER" id="PTHR43828:SF5">
    <property type="entry name" value="TRANSCRIPTIONAL REPRESSOR XBP1"/>
    <property type="match status" value="1"/>
</dbReference>
<accession>A0A6A6S899</accession>
<name>A0A6A6S899_9PLEO</name>
<dbReference type="AlphaFoldDB" id="A0A6A6S899"/>
<dbReference type="EMBL" id="MU006781">
    <property type="protein sequence ID" value="KAF2642638.1"/>
    <property type="molecule type" value="Genomic_DNA"/>
</dbReference>
<feature type="region of interest" description="Disordered" evidence="1">
    <location>
        <begin position="271"/>
        <end position="377"/>
    </location>
</feature>
<dbReference type="InterPro" id="IPR051642">
    <property type="entry name" value="SWI6-like"/>
</dbReference>
<organism evidence="3 4">
    <name type="scientific">Massarina eburnea CBS 473.64</name>
    <dbReference type="NCBI Taxonomy" id="1395130"/>
    <lineage>
        <taxon>Eukaryota</taxon>
        <taxon>Fungi</taxon>
        <taxon>Dikarya</taxon>
        <taxon>Ascomycota</taxon>
        <taxon>Pezizomycotina</taxon>
        <taxon>Dothideomycetes</taxon>
        <taxon>Pleosporomycetidae</taxon>
        <taxon>Pleosporales</taxon>
        <taxon>Massarineae</taxon>
        <taxon>Massarinaceae</taxon>
        <taxon>Massarina</taxon>
    </lineage>
</organism>